<evidence type="ECO:0000256" key="11">
    <source>
        <dbReference type="HAMAP-Rule" id="MF_00276"/>
    </source>
</evidence>
<keyword evidence="3 11" id="KW-0633">Potassium transport</keyword>
<keyword evidence="6 11" id="KW-0067">ATP-binding</keyword>
<sequence length="201" mass="21231">MKRFLQALGVGIALIVFCGFAYPMLVLGIGQLAFSHQANGSMVKVDGNVVGSELIGQDFKDARFFHGRVSAVNYNTFPAGTKESDLVPGSGSANLAVSNPDLTKRVQADVDAFLKANPGLTKQDLPADLFTSSFSGLDPDISPAAAAIQVDGIVKATGIPKATIQKIVKENTAGRDLGVLGEPRVNVLKANLDIYQLLHHK</sequence>
<keyword evidence="4 11" id="KW-0812">Transmembrane</keyword>
<protein>
    <recommendedName>
        <fullName evidence="11">Potassium-transporting ATPase KdpC subunit</fullName>
    </recommendedName>
    <alternativeName>
        <fullName evidence="11">ATP phosphohydrolase [potassium-transporting] C chain</fullName>
    </alternativeName>
    <alternativeName>
        <fullName evidence="11">Potassium-binding and translocating subunit C</fullName>
    </alternativeName>
    <alternativeName>
        <fullName evidence="11">Potassium-translocating ATPase C chain</fullName>
    </alternativeName>
</protein>
<keyword evidence="13" id="KW-1185">Reference proteome</keyword>
<dbReference type="PANTHER" id="PTHR30042:SF2">
    <property type="entry name" value="POTASSIUM-TRANSPORTING ATPASE KDPC SUBUNIT"/>
    <property type="match status" value="1"/>
</dbReference>
<dbReference type="HAMAP" id="MF_00276">
    <property type="entry name" value="KdpC"/>
    <property type="match status" value="1"/>
</dbReference>
<dbReference type="EMBL" id="CP002400">
    <property type="protein sequence ID" value="ADU27281.1"/>
    <property type="molecule type" value="Genomic_DNA"/>
</dbReference>
<gene>
    <name evidence="11" type="primary">kdpC</name>
    <name evidence="12" type="ordered locus">Ethha_1755</name>
</gene>
<dbReference type="STRING" id="663278.Ethha_1755"/>
<dbReference type="GO" id="GO:0005524">
    <property type="term" value="F:ATP binding"/>
    <property type="evidence" value="ECO:0007669"/>
    <property type="project" value="UniProtKB-UniRule"/>
</dbReference>
<evidence type="ECO:0000256" key="3">
    <source>
        <dbReference type="ARBA" id="ARBA00022538"/>
    </source>
</evidence>
<keyword evidence="2 11" id="KW-1003">Cell membrane</keyword>
<reference evidence="12 13" key="1">
    <citation type="submission" date="2010-12" db="EMBL/GenBank/DDBJ databases">
        <title>Complete sequence of Ethanoligenens harbinense YUAN-3.</title>
        <authorList>
            <person name="Lucas S."/>
            <person name="Copeland A."/>
            <person name="Lapidus A."/>
            <person name="Cheng J.-F."/>
            <person name="Bruce D."/>
            <person name="Goodwin L."/>
            <person name="Pitluck S."/>
            <person name="Chertkov O."/>
            <person name="Misra M."/>
            <person name="Detter J.C."/>
            <person name="Han C."/>
            <person name="Tapia R."/>
            <person name="Land M."/>
            <person name="Hauser L."/>
            <person name="Jeffries C."/>
            <person name="Kyrpides N."/>
            <person name="Ivanova N."/>
            <person name="Mikhailova N."/>
            <person name="Wang A."/>
            <person name="Mouttaki H."/>
            <person name="He Z."/>
            <person name="Zhou J."/>
            <person name="Hemme C.L."/>
            <person name="Woyke T."/>
        </authorList>
    </citation>
    <scope>NUCLEOTIDE SEQUENCE [LARGE SCALE GENOMIC DNA]</scope>
    <source>
        <strain evidence="13">DSM 18485 / JCM 12961 / CGMCC 1.5033 / YUAN-3</strain>
    </source>
</reference>
<organism evidence="12 13">
    <name type="scientific">Ethanoligenens harbinense (strain DSM 18485 / JCM 12961 / CGMCC 1.5033 / YUAN-3)</name>
    <dbReference type="NCBI Taxonomy" id="663278"/>
    <lineage>
        <taxon>Bacteria</taxon>
        <taxon>Bacillati</taxon>
        <taxon>Bacillota</taxon>
        <taxon>Clostridia</taxon>
        <taxon>Eubacteriales</taxon>
        <taxon>Oscillospiraceae</taxon>
        <taxon>Ethanoligenens</taxon>
    </lineage>
</organism>
<dbReference type="eggNOG" id="COG2156">
    <property type="taxonomic scope" value="Bacteria"/>
</dbReference>
<keyword evidence="1 11" id="KW-0813">Transport</keyword>
<evidence type="ECO:0000256" key="2">
    <source>
        <dbReference type="ARBA" id="ARBA00022475"/>
    </source>
</evidence>
<keyword evidence="8 11" id="KW-1133">Transmembrane helix</keyword>
<keyword evidence="7 11" id="KW-0630">Potassium</keyword>
<dbReference type="Pfam" id="PF02669">
    <property type="entry name" value="KdpC"/>
    <property type="match status" value="1"/>
</dbReference>
<dbReference type="AlphaFoldDB" id="E6U9J5"/>
<comment type="subunit">
    <text evidence="11">The system is composed of three essential subunits: KdpA, KdpB and KdpC.</text>
</comment>
<dbReference type="RefSeq" id="WP_013485632.1">
    <property type="nucleotide sequence ID" value="NC_014828.1"/>
</dbReference>
<evidence type="ECO:0000256" key="5">
    <source>
        <dbReference type="ARBA" id="ARBA00022741"/>
    </source>
</evidence>
<dbReference type="NCBIfam" id="TIGR00681">
    <property type="entry name" value="kdpC"/>
    <property type="match status" value="1"/>
</dbReference>
<dbReference type="KEGG" id="eha:Ethha_1755"/>
<keyword evidence="12" id="KW-0378">Hydrolase</keyword>
<dbReference type="PANTHER" id="PTHR30042">
    <property type="entry name" value="POTASSIUM-TRANSPORTING ATPASE C CHAIN"/>
    <property type="match status" value="1"/>
</dbReference>
<keyword evidence="5 11" id="KW-0547">Nucleotide-binding</keyword>
<proteinExistence type="inferred from homology"/>
<comment type="subcellular location">
    <subcellularLocation>
        <location evidence="11">Cell membrane</location>
        <topology evidence="11">Single-pass membrane protein</topology>
    </subcellularLocation>
</comment>
<dbReference type="Proteomes" id="UP000001551">
    <property type="component" value="Chromosome"/>
</dbReference>
<dbReference type="GO" id="GO:0016787">
    <property type="term" value="F:hydrolase activity"/>
    <property type="evidence" value="ECO:0007669"/>
    <property type="project" value="UniProtKB-KW"/>
</dbReference>
<dbReference type="HOGENOM" id="CLU_077094_1_0_9"/>
<evidence type="ECO:0000256" key="8">
    <source>
        <dbReference type="ARBA" id="ARBA00022989"/>
    </source>
</evidence>
<keyword evidence="9 11" id="KW-0406">Ion transport</keyword>
<dbReference type="PIRSF" id="PIRSF001296">
    <property type="entry name" value="K_ATPase_KdpC"/>
    <property type="match status" value="1"/>
</dbReference>
<keyword evidence="10 11" id="KW-0472">Membrane</keyword>
<comment type="function">
    <text evidence="11">Part of the high-affinity ATP-driven potassium transport (or Kdp) system, which catalyzes the hydrolysis of ATP coupled with the electrogenic transport of potassium into the cytoplasm. This subunit acts as a catalytic chaperone that increases the ATP-binding affinity of the ATP-hydrolyzing subunit KdpB by the formation of a transient KdpB/KdpC/ATP ternary complex.</text>
</comment>
<evidence type="ECO:0000313" key="13">
    <source>
        <dbReference type="Proteomes" id="UP000001551"/>
    </source>
</evidence>
<evidence type="ECO:0000256" key="10">
    <source>
        <dbReference type="ARBA" id="ARBA00023136"/>
    </source>
</evidence>
<evidence type="ECO:0000256" key="9">
    <source>
        <dbReference type="ARBA" id="ARBA00023065"/>
    </source>
</evidence>
<dbReference type="GO" id="GO:0008556">
    <property type="term" value="F:P-type potassium transmembrane transporter activity"/>
    <property type="evidence" value="ECO:0007669"/>
    <property type="project" value="InterPro"/>
</dbReference>
<dbReference type="NCBIfam" id="NF001454">
    <property type="entry name" value="PRK00315.1"/>
    <property type="match status" value="1"/>
</dbReference>
<evidence type="ECO:0000256" key="1">
    <source>
        <dbReference type="ARBA" id="ARBA00022448"/>
    </source>
</evidence>
<dbReference type="GO" id="GO:0005886">
    <property type="term" value="C:plasma membrane"/>
    <property type="evidence" value="ECO:0007669"/>
    <property type="project" value="UniProtKB-SubCell"/>
</dbReference>
<evidence type="ECO:0000256" key="4">
    <source>
        <dbReference type="ARBA" id="ARBA00022692"/>
    </source>
</evidence>
<dbReference type="InterPro" id="IPR003820">
    <property type="entry name" value="KdpC"/>
</dbReference>
<evidence type="ECO:0000313" key="12">
    <source>
        <dbReference type="EMBL" id="ADU27281.1"/>
    </source>
</evidence>
<name>E6U9J5_ETHHY</name>
<evidence type="ECO:0000256" key="6">
    <source>
        <dbReference type="ARBA" id="ARBA00022840"/>
    </source>
</evidence>
<comment type="similarity">
    <text evidence="11">Belongs to the KdpC family.</text>
</comment>
<evidence type="ECO:0000256" key="7">
    <source>
        <dbReference type="ARBA" id="ARBA00022958"/>
    </source>
</evidence>
<accession>E6U9J5</accession>